<dbReference type="EMBL" id="BRXR01000001">
    <property type="protein sequence ID" value="GLC31645.1"/>
    <property type="molecule type" value="Genomic_DNA"/>
</dbReference>
<dbReference type="SFLD" id="SFLDG01386">
    <property type="entry name" value="main_SPASM_domain-containing"/>
    <property type="match status" value="1"/>
</dbReference>
<evidence type="ECO:0000256" key="2">
    <source>
        <dbReference type="ARBA" id="ARBA00022485"/>
    </source>
</evidence>
<evidence type="ECO:0000256" key="5">
    <source>
        <dbReference type="ARBA" id="ARBA00023004"/>
    </source>
</evidence>
<dbReference type="CDD" id="cd01335">
    <property type="entry name" value="Radical_SAM"/>
    <property type="match status" value="1"/>
</dbReference>
<dbReference type="SFLD" id="SFLDS00029">
    <property type="entry name" value="Radical_SAM"/>
    <property type="match status" value="1"/>
</dbReference>
<evidence type="ECO:0000256" key="1">
    <source>
        <dbReference type="ARBA" id="ARBA00001966"/>
    </source>
</evidence>
<dbReference type="InterPro" id="IPR058240">
    <property type="entry name" value="rSAM_sf"/>
</dbReference>
<evidence type="ECO:0000256" key="7">
    <source>
        <dbReference type="ARBA" id="ARBA00023601"/>
    </source>
</evidence>
<dbReference type="PANTHER" id="PTHR43273:SF3">
    <property type="entry name" value="ANAEROBIC SULFATASE-MATURATING ENZYME HOMOLOG ASLB-RELATED"/>
    <property type="match status" value="1"/>
</dbReference>
<evidence type="ECO:0000313" key="10">
    <source>
        <dbReference type="Proteomes" id="UP001208567"/>
    </source>
</evidence>
<dbReference type="Gene3D" id="3.20.20.70">
    <property type="entry name" value="Aldolase class I"/>
    <property type="match status" value="1"/>
</dbReference>
<dbReference type="Proteomes" id="UP001208567">
    <property type="component" value="Unassembled WGS sequence"/>
</dbReference>
<dbReference type="SFLD" id="SFLDG01384">
    <property type="entry name" value="thioether_bond_formation_requi"/>
    <property type="match status" value="1"/>
</dbReference>
<proteinExistence type="inferred from homology"/>
<organism evidence="9 10">
    <name type="scientific">Clostridium omnivorum</name>
    <dbReference type="NCBI Taxonomy" id="1604902"/>
    <lineage>
        <taxon>Bacteria</taxon>
        <taxon>Bacillati</taxon>
        <taxon>Bacillota</taxon>
        <taxon>Clostridia</taxon>
        <taxon>Eubacteriales</taxon>
        <taxon>Clostridiaceae</taxon>
        <taxon>Clostridium</taxon>
    </lineage>
</organism>
<dbReference type="PROSITE" id="PS51918">
    <property type="entry name" value="RADICAL_SAM"/>
    <property type="match status" value="1"/>
</dbReference>
<dbReference type="InterPro" id="IPR023885">
    <property type="entry name" value="4Fe4S-binding_SPASM_dom"/>
</dbReference>
<evidence type="ECO:0000256" key="4">
    <source>
        <dbReference type="ARBA" id="ARBA00022723"/>
    </source>
</evidence>
<dbReference type="InterPro" id="IPR007197">
    <property type="entry name" value="rSAM"/>
</dbReference>
<dbReference type="NCBIfam" id="TIGR04068">
    <property type="entry name" value="rSAM_ocin_clost"/>
    <property type="match status" value="1"/>
</dbReference>
<keyword evidence="5" id="KW-0408">Iron</keyword>
<dbReference type="InterPro" id="IPR013785">
    <property type="entry name" value="Aldolase_TIM"/>
</dbReference>
<dbReference type="PANTHER" id="PTHR43273">
    <property type="entry name" value="ANAEROBIC SULFATASE-MATURATING ENZYME HOMOLOG ASLB-RELATED"/>
    <property type="match status" value="1"/>
</dbReference>
<keyword evidence="3" id="KW-0949">S-adenosyl-L-methionine</keyword>
<dbReference type="Pfam" id="PF04055">
    <property type="entry name" value="Radical_SAM"/>
    <property type="match status" value="1"/>
</dbReference>
<evidence type="ECO:0000256" key="6">
    <source>
        <dbReference type="ARBA" id="ARBA00023014"/>
    </source>
</evidence>
<keyword evidence="4" id="KW-0479">Metal-binding</keyword>
<sequence length="478" mass="55199">MEDNKAFIHQFSTYNNDYVYDVNTNEILKINKECGEILKCVQKGEIGVQAIEHNEVLNKIKAHGYLSSHRLSEIIHPEDELLEFRLNNKLNMVILQVTQQCNLRCSYCPYSGGYYNREHANKKMNFDIAKRAIDFYMNRSADSEALSVSFYGGEPLLEFELIKKCIDYVESKAEGKKAFFNMTTNATLLTSEIVRYMQQHNIDLMVSLDGPEQAHDKNRDFYGGKGTFETVVERLEMVKEQFPEFFKTITFNCVMDLDNDFGCVSEFFTSFDVIKDSHINFSSLNDDHAKDKRNVNKEDYVSKYNYELFKLFLSKIGRFDEKNVSKMVLGYYSNLQTKIFQERRTEGQREKGHPGGPCVPGAQRLFVDIYGNLYPCERVNESSKAMRIGHIDQGFYMDKAREILNIGKLTEESCKNCWAYRFCSLCASAADDLTELSAERKSEGCRGVKAGIDRMMKDYCILKENGDSFESIKLVEYI</sequence>
<dbReference type="RefSeq" id="WP_264850976.1">
    <property type="nucleotide sequence ID" value="NZ_BRXR01000001.1"/>
</dbReference>
<gene>
    <name evidence="9" type="ORF">bsdE14_30550</name>
</gene>
<dbReference type="PROSITE" id="PS01305">
    <property type="entry name" value="MOAA_NIFB_PQQE"/>
    <property type="match status" value="1"/>
</dbReference>
<reference evidence="9 10" key="1">
    <citation type="journal article" date="2024" name="Int. J. Syst. Evol. Microbiol.">
        <title>Clostridium omnivorum sp. nov., isolated from anoxic soil under the treatment of reductive soil disinfestation.</title>
        <authorList>
            <person name="Ueki A."/>
            <person name="Tonouchi A."/>
            <person name="Kaku N."/>
            <person name="Honma S."/>
            <person name="Ueki K."/>
        </authorList>
    </citation>
    <scope>NUCLEOTIDE SEQUENCE [LARGE SCALE GENOMIC DNA]</scope>
    <source>
        <strain evidence="9 10">E14</strain>
    </source>
</reference>
<comment type="similarity">
    <text evidence="7">Belongs to the radical SAM superfamily. Anaerobic sulfatase-maturating enzyme family.</text>
</comment>
<protein>
    <submittedName>
        <fullName evidence="9">Cys-rich peptide radical SAM maturase CcpM</fullName>
    </submittedName>
</protein>
<keyword evidence="10" id="KW-1185">Reference proteome</keyword>
<evidence type="ECO:0000256" key="3">
    <source>
        <dbReference type="ARBA" id="ARBA00022691"/>
    </source>
</evidence>
<dbReference type="NCBIfam" id="TIGR04085">
    <property type="entry name" value="rSAM_more_4Fe4S"/>
    <property type="match status" value="1"/>
</dbReference>
<keyword evidence="2" id="KW-0004">4Fe-4S</keyword>
<keyword evidence="6" id="KW-0411">Iron-sulfur</keyword>
<dbReference type="InterPro" id="IPR024001">
    <property type="entry name" value="Cys-rich_pep_rSAM_mat_CcpM"/>
</dbReference>
<dbReference type="InterPro" id="IPR000385">
    <property type="entry name" value="MoaA_NifB_PqqE_Fe-S-bd_CS"/>
</dbReference>
<dbReference type="SFLD" id="SFLDG01067">
    <property type="entry name" value="SPASM/twitch_domain_containing"/>
    <property type="match status" value="1"/>
</dbReference>
<evidence type="ECO:0000259" key="8">
    <source>
        <dbReference type="PROSITE" id="PS51918"/>
    </source>
</evidence>
<dbReference type="InterPro" id="IPR023867">
    <property type="entry name" value="Sulphatase_maturase_rSAM"/>
</dbReference>
<name>A0ABQ5N9D1_9CLOT</name>
<comment type="caution">
    <text evidence="9">The sequence shown here is derived from an EMBL/GenBank/DDBJ whole genome shotgun (WGS) entry which is preliminary data.</text>
</comment>
<dbReference type="SUPFAM" id="SSF102114">
    <property type="entry name" value="Radical SAM enzymes"/>
    <property type="match status" value="1"/>
</dbReference>
<feature type="domain" description="Radical SAM core" evidence="8">
    <location>
        <begin position="85"/>
        <end position="320"/>
    </location>
</feature>
<accession>A0ABQ5N9D1</accession>
<comment type="cofactor">
    <cofactor evidence="1">
        <name>[4Fe-4S] cluster</name>
        <dbReference type="ChEBI" id="CHEBI:49883"/>
    </cofactor>
</comment>
<evidence type="ECO:0000313" key="9">
    <source>
        <dbReference type="EMBL" id="GLC31645.1"/>
    </source>
</evidence>